<evidence type="ECO:0000313" key="2">
    <source>
        <dbReference type="Proteomes" id="UP000070054"/>
    </source>
</evidence>
<organism evidence="1 2">
    <name type="scientific">Colletotrichum nymphaeae SA-01</name>
    <dbReference type="NCBI Taxonomy" id="1460502"/>
    <lineage>
        <taxon>Eukaryota</taxon>
        <taxon>Fungi</taxon>
        <taxon>Dikarya</taxon>
        <taxon>Ascomycota</taxon>
        <taxon>Pezizomycotina</taxon>
        <taxon>Sordariomycetes</taxon>
        <taxon>Hypocreomycetidae</taxon>
        <taxon>Glomerellales</taxon>
        <taxon>Glomerellaceae</taxon>
        <taxon>Colletotrichum</taxon>
        <taxon>Colletotrichum acutatum species complex</taxon>
    </lineage>
</organism>
<accession>A0A135S3B0</accession>
<keyword evidence="2" id="KW-1185">Reference proteome</keyword>
<dbReference type="Proteomes" id="UP000070054">
    <property type="component" value="Unassembled WGS sequence"/>
</dbReference>
<dbReference type="EMBL" id="JEMN01001663">
    <property type="protein sequence ID" value="KXH30415.1"/>
    <property type="molecule type" value="Genomic_DNA"/>
</dbReference>
<protein>
    <submittedName>
        <fullName evidence="1">Uncharacterized protein</fullName>
    </submittedName>
</protein>
<gene>
    <name evidence="1" type="ORF">CNYM01_00583</name>
</gene>
<dbReference type="OrthoDB" id="4810468at2759"/>
<reference evidence="1 2" key="1">
    <citation type="submission" date="2014-02" db="EMBL/GenBank/DDBJ databases">
        <title>The genome sequence of Colletotrichum nymphaeae SA-01.</title>
        <authorList>
            <person name="Baroncelli R."/>
            <person name="Thon M.R."/>
        </authorList>
    </citation>
    <scope>NUCLEOTIDE SEQUENCE [LARGE SCALE GENOMIC DNA]</scope>
    <source>
        <strain evidence="1 2">SA-01</strain>
    </source>
</reference>
<sequence>MVDQQSNPPIVSAIRNDAPLPNIPIGTGLRPKNLHDASQSAHQVDIPRVLQRTNGDDYYTQVADRYLETADFGLLNGVDLGHPDPTILYHRNESDVARSIESSINREVGLVLLGGHTPDTLSIDHVLGAWLKSIGSESGEAWKKSTGSD</sequence>
<proteinExistence type="predicted"/>
<dbReference type="AlphaFoldDB" id="A0A135S3B0"/>
<comment type="caution">
    <text evidence="1">The sequence shown here is derived from an EMBL/GenBank/DDBJ whole genome shotgun (WGS) entry which is preliminary data.</text>
</comment>
<name>A0A135S3B0_9PEZI</name>
<evidence type="ECO:0000313" key="1">
    <source>
        <dbReference type="EMBL" id="KXH30415.1"/>
    </source>
</evidence>